<dbReference type="AlphaFoldDB" id="A0A829GEX8"/>
<organism evidence="2 3">
    <name type="scientific">Lacticaseibacillus paracasei subsp. paracasei Lpp123</name>
    <dbReference type="NCBI Taxonomy" id="1256201"/>
    <lineage>
        <taxon>Bacteria</taxon>
        <taxon>Bacillati</taxon>
        <taxon>Bacillota</taxon>
        <taxon>Bacilli</taxon>
        <taxon>Lactobacillales</taxon>
        <taxon>Lactobacillaceae</taxon>
        <taxon>Lacticaseibacillus</taxon>
    </lineage>
</organism>
<comment type="caution">
    <text evidence="2">The sequence shown here is derived from an EMBL/GenBank/DDBJ whole genome shotgun (WGS) entry which is preliminary data.</text>
</comment>
<dbReference type="Proteomes" id="UP000014316">
    <property type="component" value="Unassembled WGS sequence"/>
</dbReference>
<feature type="domain" description="Transposase IS204/IS1001/IS1096/IS1165 helix-turn-helix" evidence="1">
    <location>
        <begin position="5"/>
        <end position="46"/>
    </location>
</feature>
<gene>
    <name evidence="2" type="ORF">Lpp123_08972</name>
</gene>
<feature type="non-terminal residue" evidence="2">
    <location>
        <position position="68"/>
    </location>
</feature>
<name>A0A829GEX8_LACPA</name>
<accession>A0A829GEX8</accession>
<proteinExistence type="predicted"/>
<evidence type="ECO:0000259" key="1">
    <source>
        <dbReference type="Pfam" id="PF13542"/>
    </source>
</evidence>
<dbReference type="Pfam" id="PF13542">
    <property type="entry name" value="HTH_Tnp_ISL3"/>
    <property type="match status" value="1"/>
</dbReference>
<sequence>MVKANHAISTGVAEYALKLSKQSLPVKTIASITGVSTSSIQRIIDDTIKPKPMNYLPTSLCFDEFRST</sequence>
<reference evidence="2 3" key="1">
    <citation type="journal article" date="2013" name="PLoS ONE">
        <title>Lactobacillus paracasei comparative genomics: towards species pan-genome definition and exploitation of diversity.</title>
        <authorList>
            <person name="Smokvina T."/>
            <person name="Wels M."/>
            <person name="Polka J."/>
            <person name="Chervaux C."/>
            <person name="Brisse S."/>
            <person name="Boekhorst J."/>
            <person name="van Hylckama Vlieg J.E."/>
            <person name="Siezen R.J."/>
        </authorList>
    </citation>
    <scope>NUCLEOTIDE SEQUENCE [LARGE SCALE GENOMIC DNA]</scope>
    <source>
        <strain evidence="2 3">Lpp123</strain>
    </source>
</reference>
<evidence type="ECO:0000313" key="3">
    <source>
        <dbReference type="Proteomes" id="UP000014316"/>
    </source>
</evidence>
<evidence type="ECO:0000313" key="2">
    <source>
        <dbReference type="EMBL" id="EPC52690.1"/>
    </source>
</evidence>
<dbReference type="InterPro" id="IPR032877">
    <property type="entry name" value="Transposase_HTH"/>
</dbReference>
<protein>
    <submittedName>
        <fullName evidence="2">Transposase</fullName>
    </submittedName>
</protein>
<dbReference type="EMBL" id="ANJW01000536">
    <property type="protein sequence ID" value="EPC52690.1"/>
    <property type="molecule type" value="Genomic_DNA"/>
</dbReference>